<evidence type="ECO:0000259" key="4">
    <source>
        <dbReference type="PROSITE" id="PS01124"/>
    </source>
</evidence>
<sequence length="262" mass="29631">MHESLIQSDQSELVIGLSSEHTYREITPTHTHTRAQFLYASTGNIQVFTPNNVWLVPPMCALWIPANIEHSVISLSHVKLNTALVEVNAAALMGQNCFIIRVSNLLHELLIRLNQITQVNAPNLISSQDISEALQILIFEEIHSANLIPIQIPWPKDRRLLKICQALLHSPKHCKDLTHWADEIGTSSRTLMRMFQKETGLSYRAWIQQMHIAHALSKISNGESISQISEALGYTNSSAFSAMFKRHLGKTPQQFRTNKIDK</sequence>
<accession>A0ABN0JQW3</accession>
<comment type="caution">
    <text evidence="5">The sequence shown here is derived from an EMBL/GenBank/DDBJ whole genome shotgun (WGS) entry which is preliminary data.</text>
</comment>
<dbReference type="SMART" id="SM00342">
    <property type="entry name" value="HTH_ARAC"/>
    <property type="match status" value="1"/>
</dbReference>
<evidence type="ECO:0000313" key="5">
    <source>
        <dbReference type="EMBL" id="ENU27648.1"/>
    </source>
</evidence>
<evidence type="ECO:0000313" key="6">
    <source>
        <dbReference type="Proteomes" id="UP000013190"/>
    </source>
</evidence>
<dbReference type="InterPro" id="IPR014710">
    <property type="entry name" value="RmlC-like_jellyroll"/>
</dbReference>
<dbReference type="PROSITE" id="PS00041">
    <property type="entry name" value="HTH_ARAC_FAMILY_1"/>
    <property type="match status" value="1"/>
</dbReference>
<feature type="domain" description="HTH araC/xylS-type" evidence="4">
    <location>
        <begin position="158"/>
        <end position="258"/>
    </location>
</feature>
<proteinExistence type="predicted"/>
<dbReference type="Gene3D" id="1.10.10.60">
    <property type="entry name" value="Homeodomain-like"/>
    <property type="match status" value="1"/>
</dbReference>
<reference evidence="6" key="1">
    <citation type="submission" date="2013-02" db="EMBL/GenBank/DDBJ databases">
        <title>The Genome Sequence of Acinetobacter sp. NIPH 236.</title>
        <authorList>
            <consortium name="The Broad Institute Genome Sequencing Platform"/>
            <consortium name="The Broad Institute Genome Sequencing Center for Infectious Disease"/>
            <person name="Cerqueira G."/>
            <person name="Feldgarden M."/>
            <person name="Courvalin P."/>
            <person name="Perichon B."/>
            <person name="Grillot-Courvalin C."/>
            <person name="Clermont D."/>
            <person name="Rocha E."/>
            <person name="Yoon E.-J."/>
            <person name="Nemec A."/>
            <person name="Walker B."/>
            <person name="Young S.K."/>
            <person name="Zeng Q."/>
            <person name="Gargeya S."/>
            <person name="Fitzgerald M."/>
            <person name="Haas B."/>
            <person name="Abouelleil A."/>
            <person name="Alvarado L."/>
            <person name="Arachchi H.M."/>
            <person name="Berlin A.M."/>
            <person name="Chapman S.B."/>
            <person name="Dewar J."/>
            <person name="Goldberg J."/>
            <person name="Griggs A."/>
            <person name="Gujja S."/>
            <person name="Hansen M."/>
            <person name="Howarth C."/>
            <person name="Imamovic A."/>
            <person name="Larimer J."/>
            <person name="McCowan C."/>
            <person name="Murphy C."/>
            <person name="Neiman D."/>
            <person name="Pearson M."/>
            <person name="Priest M."/>
            <person name="Roberts A."/>
            <person name="Saif S."/>
            <person name="Shea T."/>
            <person name="Sisk P."/>
            <person name="Sykes S."/>
            <person name="Wortman J."/>
            <person name="Nusbaum C."/>
            <person name="Birren B."/>
        </authorList>
    </citation>
    <scope>NUCLEOTIDE SEQUENCE [LARGE SCALE GENOMIC DNA]</scope>
    <source>
        <strain evidence="6">NIPH 236</strain>
    </source>
</reference>
<keyword evidence="6" id="KW-1185">Reference proteome</keyword>
<dbReference type="GeneID" id="92834687"/>
<dbReference type="Gene3D" id="2.60.120.10">
    <property type="entry name" value="Jelly Rolls"/>
    <property type="match status" value="1"/>
</dbReference>
<dbReference type="InterPro" id="IPR009057">
    <property type="entry name" value="Homeodomain-like_sf"/>
</dbReference>
<reference evidence="5 6" key="2">
    <citation type="journal article" date="2016" name="Int. J. Syst. Evol. Microbiol.">
        <title>Taxonomy of haemolytic and/or proteolytic strains of the genus Acinetobacter with the proposal of Acinetobacter courvalinii sp. nov. (genomic species 14 sensu Bouvet &amp; Jeanjean), Acinetobacter dispersus sp. nov. (genomic species 17), Acinetobacter modestus sp. nov., Acinetobacter proteolyticus sp. nov. and Acinetobacter vivianii sp. nov.</title>
        <authorList>
            <person name="Nemec A."/>
            <person name="Radolfova-Krizova L."/>
            <person name="Maixnerova M."/>
            <person name="Vrestiakova E."/>
            <person name="Jezek P."/>
            <person name="Sedo O."/>
        </authorList>
    </citation>
    <scope>NUCLEOTIDE SEQUENCE [LARGE SCALE GENOMIC DNA]</scope>
    <source>
        <strain evidence="5 6">NIPH 236</strain>
    </source>
</reference>
<dbReference type="InterPro" id="IPR011051">
    <property type="entry name" value="RmlC_Cupin_sf"/>
</dbReference>
<gene>
    <name evidence="5" type="ORF">F992_01273</name>
</gene>
<dbReference type="SUPFAM" id="SSF46689">
    <property type="entry name" value="Homeodomain-like"/>
    <property type="match status" value="1"/>
</dbReference>
<organism evidence="5 6">
    <name type="scientific">Acinetobacter modestus</name>
    <dbReference type="NCBI Taxonomy" id="1776740"/>
    <lineage>
        <taxon>Bacteria</taxon>
        <taxon>Pseudomonadati</taxon>
        <taxon>Pseudomonadota</taxon>
        <taxon>Gammaproteobacteria</taxon>
        <taxon>Moraxellales</taxon>
        <taxon>Moraxellaceae</taxon>
        <taxon>Acinetobacter</taxon>
    </lineage>
</organism>
<keyword evidence="2" id="KW-0238">DNA-binding</keyword>
<dbReference type="InterPro" id="IPR020449">
    <property type="entry name" value="Tscrpt_reg_AraC-type_HTH"/>
</dbReference>
<dbReference type="Pfam" id="PF12833">
    <property type="entry name" value="HTH_18"/>
    <property type="match status" value="1"/>
</dbReference>
<evidence type="ECO:0000256" key="3">
    <source>
        <dbReference type="ARBA" id="ARBA00023163"/>
    </source>
</evidence>
<dbReference type="RefSeq" id="WP_004661060.1">
    <property type="nucleotide sequence ID" value="NZ_BMDV01000002.1"/>
</dbReference>
<protein>
    <recommendedName>
        <fullName evidence="4">HTH araC/xylS-type domain-containing protein</fullName>
    </recommendedName>
</protein>
<dbReference type="PANTHER" id="PTHR11019">
    <property type="entry name" value="HTH-TYPE TRANSCRIPTIONAL REGULATOR NIMR"/>
    <property type="match status" value="1"/>
</dbReference>
<evidence type="ECO:0000256" key="1">
    <source>
        <dbReference type="ARBA" id="ARBA00023015"/>
    </source>
</evidence>
<dbReference type="Proteomes" id="UP000013190">
    <property type="component" value="Unassembled WGS sequence"/>
</dbReference>
<evidence type="ECO:0000256" key="2">
    <source>
        <dbReference type="ARBA" id="ARBA00023125"/>
    </source>
</evidence>
<dbReference type="InterPro" id="IPR018060">
    <property type="entry name" value="HTH_AraC"/>
</dbReference>
<keyword evidence="3" id="KW-0804">Transcription</keyword>
<dbReference type="SUPFAM" id="SSF51182">
    <property type="entry name" value="RmlC-like cupins"/>
    <property type="match status" value="1"/>
</dbReference>
<keyword evidence="1" id="KW-0805">Transcription regulation</keyword>
<dbReference type="PRINTS" id="PR00032">
    <property type="entry name" value="HTHARAC"/>
</dbReference>
<dbReference type="CDD" id="cd06124">
    <property type="entry name" value="cupin_NimR-like_N"/>
    <property type="match status" value="1"/>
</dbReference>
<dbReference type="PANTHER" id="PTHR11019:SF199">
    <property type="entry name" value="HTH-TYPE TRANSCRIPTIONAL REGULATOR NIMR"/>
    <property type="match status" value="1"/>
</dbReference>
<dbReference type="PROSITE" id="PS01124">
    <property type="entry name" value="HTH_ARAC_FAMILY_2"/>
    <property type="match status" value="1"/>
</dbReference>
<name>A0ABN0JQW3_9GAMM</name>
<dbReference type="EMBL" id="APOJ01000020">
    <property type="protein sequence ID" value="ENU27648.1"/>
    <property type="molecule type" value="Genomic_DNA"/>
</dbReference>
<dbReference type="InterPro" id="IPR018062">
    <property type="entry name" value="HTH_AraC-typ_CS"/>
</dbReference>